<dbReference type="SUPFAM" id="SSF51294">
    <property type="entry name" value="Hedgehog/intein (Hint) domain"/>
    <property type="match status" value="1"/>
</dbReference>
<dbReference type="InterPro" id="IPR045867">
    <property type="entry name" value="DNA-dir_RpoC_beta_prime"/>
</dbReference>
<evidence type="ECO:0000259" key="9">
    <source>
        <dbReference type="Pfam" id="PF05000"/>
    </source>
</evidence>
<evidence type="ECO:0000256" key="5">
    <source>
        <dbReference type="ARBA" id="ARBA00022723"/>
    </source>
</evidence>
<dbReference type="GO" id="GO:0003677">
    <property type="term" value="F:DNA binding"/>
    <property type="evidence" value="ECO:0007669"/>
    <property type="project" value="InterPro"/>
</dbReference>
<name>A0A0F9FWH2_9ZZZZ</name>
<dbReference type="PANTHER" id="PTHR19376">
    <property type="entry name" value="DNA-DIRECTED RNA POLYMERASE"/>
    <property type="match status" value="1"/>
</dbReference>
<dbReference type="EMBL" id="LAZR01030819">
    <property type="protein sequence ID" value="KKL55497.1"/>
    <property type="molecule type" value="Genomic_DNA"/>
</dbReference>
<dbReference type="Gene3D" id="1.10.1790.20">
    <property type="match status" value="1"/>
</dbReference>
<dbReference type="InterPro" id="IPR007083">
    <property type="entry name" value="RNA_pol_Rpb1_4"/>
</dbReference>
<evidence type="ECO:0000313" key="10">
    <source>
        <dbReference type="EMBL" id="KKL55497.1"/>
    </source>
</evidence>
<dbReference type="PANTHER" id="PTHR19376:SF54">
    <property type="entry name" value="DNA-DIRECTED RNA POLYMERASE SUBUNIT BETA"/>
    <property type="match status" value="1"/>
</dbReference>
<dbReference type="InterPro" id="IPR030934">
    <property type="entry name" value="Intein_C"/>
</dbReference>
<keyword evidence="4" id="KW-0548">Nucleotidyltransferase</keyword>
<keyword evidence="6" id="KW-0804">Transcription</keyword>
<evidence type="ECO:0000259" key="8">
    <source>
        <dbReference type="Pfam" id="PF04998"/>
    </source>
</evidence>
<dbReference type="GO" id="GO:0000428">
    <property type="term" value="C:DNA-directed RNA polymerase complex"/>
    <property type="evidence" value="ECO:0007669"/>
    <property type="project" value="UniProtKB-KW"/>
</dbReference>
<dbReference type="Gene3D" id="2.40.50.100">
    <property type="match status" value="1"/>
</dbReference>
<evidence type="ECO:0000256" key="4">
    <source>
        <dbReference type="ARBA" id="ARBA00022695"/>
    </source>
</evidence>
<dbReference type="GO" id="GO:0006351">
    <property type="term" value="P:DNA-templated transcription"/>
    <property type="evidence" value="ECO:0007669"/>
    <property type="project" value="InterPro"/>
</dbReference>
<dbReference type="InterPro" id="IPR038120">
    <property type="entry name" value="Rpb1_funnel_sf"/>
</dbReference>
<organism evidence="10">
    <name type="scientific">marine sediment metagenome</name>
    <dbReference type="NCBI Taxonomy" id="412755"/>
    <lineage>
        <taxon>unclassified sequences</taxon>
        <taxon>metagenomes</taxon>
        <taxon>ecological metagenomes</taxon>
    </lineage>
</organism>
<feature type="domain" description="RNA polymerase Rpb1" evidence="8">
    <location>
        <begin position="308"/>
        <end position="489"/>
    </location>
</feature>
<dbReference type="GO" id="GO:0046872">
    <property type="term" value="F:metal ion binding"/>
    <property type="evidence" value="ECO:0007669"/>
    <property type="project" value="UniProtKB-KW"/>
</dbReference>
<evidence type="ECO:0000256" key="3">
    <source>
        <dbReference type="ARBA" id="ARBA00022679"/>
    </source>
</evidence>
<accession>A0A0F9FWH2</accession>
<gene>
    <name evidence="10" type="ORF">LCGC14_2254820</name>
</gene>
<evidence type="ECO:0000256" key="7">
    <source>
        <dbReference type="ARBA" id="ARBA00048552"/>
    </source>
</evidence>
<sequence>TVISKAISQQYLSKTLAMDLLGILEGQGVSCSHPLFGKWEKIVRLKGCYFERVKHVDVTDIEEDGYDLTVPGYETFMNTDGIILSNTMTVHVPIFHDAVEEAKKMFPSKNLYNPGTGDIVIMPMNESALGLYQMSKTPEGRKKIDSVLPASMKGKYRTLNRDGLNGLVKQLAADKPSGYGAAIAKLKELGDIHTYETGFTVGLKDLIPSLPVKDRVTNKLSRDLSLLDTTKPGQRDKAISLIRSADKTLEDSLRKTLEAQGNNLFQMVDSGARGNIGQLKQIVSAPMLVDDHRGNPSPFPVMNSYAAGLPFSDYWSTLYGARRVAMDKQLQTSKPGAFAKDIMASSVATVISSADCETNRGVNINIDSRDIEDRFIAKDIKVGSSVIARAGTLVSSQLLNTLRDRKVKSISVRSPLTCSMPKGICGKCYGLGVDGEVLPLGENVGAIAAQSLSEPLTQMTLRTFHSGGLSGSRTAITGYDKIDKLLKLHQVRAGKATLAKRTGVIQKKERAVGGVGANVWIEGEKHYVPAGARLQFKIGAKVKKGDKLTDGLIQPQELAVLKGILPAQEYMVDEIQKSYLEQRVPLKRRSIETIVRSA</sequence>
<keyword evidence="3" id="KW-0808">Transferase</keyword>
<keyword evidence="5" id="KW-0479">Metal-binding</keyword>
<evidence type="ECO:0000256" key="6">
    <source>
        <dbReference type="ARBA" id="ARBA00023163"/>
    </source>
</evidence>
<evidence type="ECO:0000256" key="1">
    <source>
        <dbReference type="ARBA" id="ARBA00012418"/>
    </source>
</evidence>
<dbReference type="NCBIfam" id="TIGR01443">
    <property type="entry name" value="intein_Cterm"/>
    <property type="match status" value="1"/>
</dbReference>
<feature type="domain" description="RNA polymerase Rpb1" evidence="9">
    <location>
        <begin position="240"/>
        <end position="283"/>
    </location>
</feature>
<dbReference type="Gene3D" id="1.10.132.30">
    <property type="match status" value="1"/>
</dbReference>
<dbReference type="InterPro" id="IPR007081">
    <property type="entry name" value="RNA_pol_Rpb1_5"/>
</dbReference>
<dbReference type="SUPFAM" id="SSF64484">
    <property type="entry name" value="beta and beta-prime subunits of DNA dependent RNA-polymerase"/>
    <property type="match status" value="1"/>
</dbReference>
<dbReference type="AlphaFoldDB" id="A0A0F9FWH2"/>
<reference evidence="10" key="1">
    <citation type="journal article" date="2015" name="Nature">
        <title>Complex archaea that bridge the gap between prokaryotes and eukaryotes.</title>
        <authorList>
            <person name="Spang A."/>
            <person name="Saw J.H."/>
            <person name="Jorgensen S.L."/>
            <person name="Zaremba-Niedzwiedzka K."/>
            <person name="Martijn J."/>
            <person name="Lind A.E."/>
            <person name="van Eijk R."/>
            <person name="Schleper C."/>
            <person name="Guy L."/>
            <person name="Ettema T.J."/>
        </authorList>
    </citation>
    <scope>NUCLEOTIDE SEQUENCE</scope>
</reference>
<dbReference type="EC" id="2.7.7.6" evidence="1"/>
<dbReference type="GO" id="GO:0003899">
    <property type="term" value="F:DNA-directed RNA polymerase activity"/>
    <property type="evidence" value="ECO:0007669"/>
    <property type="project" value="UniProtKB-EC"/>
</dbReference>
<dbReference type="Pfam" id="PF04998">
    <property type="entry name" value="RNA_pol_Rpb1_5"/>
    <property type="match status" value="1"/>
</dbReference>
<comment type="catalytic activity">
    <reaction evidence="7">
        <text>RNA(n) + a ribonucleoside 5'-triphosphate = RNA(n+1) + diphosphate</text>
        <dbReference type="Rhea" id="RHEA:21248"/>
        <dbReference type="Rhea" id="RHEA-COMP:14527"/>
        <dbReference type="Rhea" id="RHEA-COMP:17342"/>
        <dbReference type="ChEBI" id="CHEBI:33019"/>
        <dbReference type="ChEBI" id="CHEBI:61557"/>
        <dbReference type="ChEBI" id="CHEBI:140395"/>
        <dbReference type="EC" id="2.7.7.6"/>
    </reaction>
</comment>
<dbReference type="InterPro" id="IPR036844">
    <property type="entry name" value="Hint_dom_sf"/>
</dbReference>
<feature type="non-terminal residue" evidence="10">
    <location>
        <position position="1"/>
    </location>
</feature>
<protein>
    <recommendedName>
        <fullName evidence="1">DNA-directed RNA polymerase</fullName>
        <ecNumber evidence="1">2.7.7.6</ecNumber>
    </recommendedName>
</protein>
<feature type="non-terminal residue" evidence="10">
    <location>
        <position position="598"/>
    </location>
</feature>
<dbReference type="Pfam" id="PF05000">
    <property type="entry name" value="RNA_pol_Rpb1_4"/>
    <property type="match status" value="1"/>
</dbReference>
<keyword evidence="2" id="KW-0240">DNA-directed RNA polymerase</keyword>
<comment type="caution">
    <text evidence="10">The sequence shown here is derived from an EMBL/GenBank/DDBJ whole genome shotgun (WGS) entry which is preliminary data.</text>
</comment>
<proteinExistence type="predicted"/>
<evidence type="ECO:0000256" key="2">
    <source>
        <dbReference type="ARBA" id="ARBA00022478"/>
    </source>
</evidence>